<comment type="caution">
    <text evidence="4">The sequence shown here is derived from an EMBL/GenBank/DDBJ whole genome shotgun (WGS) entry which is preliminary data.</text>
</comment>
<dbReference type="Pfam" id="PF00704">
    <property type="entry name" value="Glyco_hydro_18"/>
    <property type="match status" value="1"/>
</dbReference>
<protein>
    <submittedName>
        <fullName evidence="4">Glycoside hydrolase</fullName>
    </submittedName>
</protein>
<dbReference type="GO" id="GO:0008061">
    <property type="term" value="F:chitin binding"/>
    <property type="evidence" value="ECO:0007669"/>
    <property type="project" value="InterPro"/>
</dbReference>
<evidence type="ECO:0000256" key="1">
    <source>
        <dbReference type="SAM" id="MobiDB-lite"/>
    </source>
</evidence>
<keyword evidence="4" id="KW-0378">Hydrolase</keyword>
<name>A0A7C3E8D0_9SPIR</name>
<evidence type="ECO:0000259" key="3">
    <source>
        <dbReference type="PROSITE" id="PS51910"/>
    </source>
</evidence>
<feature type="compositionally biased region" description="Pro residues" evidence="1">
    <location>
        <begin position="36"/>
        <end position="57"/>
    </location>
</feature>
<dbReference type="Gene3D" id="3.10.50.10">
    <property type="match status" value="1"/>
</dbReference>
<evidence type="ECO:0000313" key="4">
    <source>
        <dbReference type="EMBL" id="HFH30371.1"/>
    </source>
</evidence>
<feature type="chain" id="PRO_5027796701" evidence="2">
    <location>
        <begin position="25"/>
        <end position="397"/>
    </location>
</feature>
<sequence>MKEYTCINSILMGLLAVMVLLSCASSETLPAAALAPTPPPTQALPPPPTPPPTPPPQASQDPTGPSILPLPAPPQEALQTAQAEPVPVKLIREEPPISGKPEPVTFREIWGYVQAGEESALDPAWPVSDVALFSASINSTGNLRGIPKRNKLSGYTGKVHLVIAELGNYALTHFCLNPAYPVRSSLITQIAEAAQNFDGIQIDFEAILSDDTEHFISFLRAIKSRIGKKTLSVALPARTKKVSEAYDYQRIAQVADRIIIMAYDEHWSGSTPGSVASLTWCEKVADYALKTIGNKKLVMGIPFYGRAWGEINPSRAYRFSSLSKLMNEKGIQDTSRVDGSVYFEYNELIKVKVFYEDYRSVHQRAELYYTQGINYIAFWRIGQEDTAIWNFLHLQSK</sequence>
<dbReference type="GO" id="GO:0005975">
    <property type="term" value="P:carbohydrate metabolic process"/>
    <property type="evidence" value="ECO:0007669"/>
    <property type="project" value="InterPro"/>
</dbReference>
<dbReference type="PROSITE" id="PS51910">
    <property type="entry name" value="GH18_2"/>
    <property type="match status" value="1"/>
</dbReference>
<reference evidence="4" key="1">
    <citation type="journal article" date="2020" name="mSystems">
        <title>Genome- and Community-Level Interaction Insights into Carbon Utilization and Element Cycling Functions of Hydrothermarchaeota in Hydrothermal Sediment.</title>
        <authorList>
            <person name="Zhou Z."/>
            <person name="Liu Y."/>
            <person name="Xu W."/>
            <person name="Pan J."/>
            <person name="Luo Z.H."/>
            <person name="Li M."/>
        </authorList>
    </citation>
    <scope>NUCLEOTIDE SEQUENCE [LARGE SCALE GENOMIC DNA]</scope>
    <source>
        <strain evidence="4">SpSt-503</strain>
    </source>
</reference>
<feature type="signal peptide" evidence="2">
    <location>
        <begin position="1"/>
        <end position="24"/>
    </location>
</feature>
<dbReference type="Gene3D" id="3.20.20.80">
    <property type="entry name" value="Glycosidases"/>
    <property type="match status" value="1"/>
</dbReference>
<dbReference type="SUPFAM" id="SSF51445">
    <property type="entry name" value="(Trans)glycosidases"/>
    <property type="match status" value="1"/>
</dbReference>
<accession>A0A7C3E8D0</accession>
<dbReference type="GO" id="GO:0016787">
    <property type="term" value="F:hydrolase activity"/>
    <property type="evidence" value="ECO:0007669"/>
    <property type="project" value="UniProtKB-KW"/>
</dbReference>
<dbReference type="InterPro" id="IPR001223">
    <property type="entry name" value="Glyco_hydro18_cat"/>
</dbReference>
<organism evidence="4">
    <name type="scientific">Gracilinema caldarium</name>
    <dbReference type="NCBI Taxonomy" id="215591"/>
    <lineage>
        <taxon>Bacteria</taxon>
        <taxon>Pseudomonadati</taxon>
        <taxon>Spirochaetota</taxon>
        <taxon>Spirochaetia</taxon>
        <taxon>Spirochaetales</taxon>
        <taxon>Breznakiellaceae</taxon>
        <taxon>Gracilinema</taxon>
    </lineage>
</organism>
<dbReference type="PANTHER" id="PTHR46066">
    <property type="entry name" value="CHITINASE DOMAIN-CONTAINING PROTEIN 1 FAMILY MEMBER"/>
    <property type="match status" value="1"/>
</dbReference>
<feature type="region of interest" description="Disordered" evidence="1">
    <location>
        <begin position="33"/>
        <end position="83"/>
    </location>
</feature>
<gene>
    <name evidence="4" type="ORF">ENS59_12830</name>
</gene>
<dbReference type="InterPro" id="IPR029070">
    <property type="entry name" value="Chitinase_insertion_sf"/>
</dbReference>
<dbReference type="EMBL" id="DSVL01000394">
    <property type="protein sequence ID" value="HFH30371.1"/>
    <property type="molecule type" value="Genomic_DNA"/>
</dbReference>
<dbReference type="SMART" id="SM00636">
    <property type="entry name" value="Glyco_18"/>
    <property type="match status" value="1"/>
</dbReference>
<dbReference type="AlphaFoldDB" id="A0A7C3E8D0"/>
<dbReference type="PANTHER" id="PTHR46066:SF2">
    <property type="entry name" value="CHITINASE DOMAIN-CONTAINING PROTEIN 1"/>
    <property type="match status" value="1"/>
</dbReference>
<dbReference type="PROSITE" id="PS51257">
    <property type="entry name" value="PROKAR_LIPOPROTEIN"/>
    <property type="match status" value="1"/>
</dbReference>
<proteinExistence type="predicted"/>
<dbReference type="InterPro" id="IPR011583">
    <property type="entry name" value="Chitinase_II/V-like_cat"/>
</dbReference>
<dbReference type="InterPro" id="IPR017853">
    <property type="entry name" value="GH"/>
</dbReference>
<evidence type="ECO:0000256" key="2">
    <source>
        <dbReference type="SAM" id="SignalP"/>
    </source>
</evidence>
<keyword evidence="2" id="KW-0732">Signal</keyword>
<feature type="domain" description="GH18" evidence="3">
    <location>
        <begin position="101"/>
        <end position="397"/>
    </location>
</feature>